<organism evidence="8 9">
    <name type="scientific">Kribbella lupini</name>
    <dbReference type="NCBI Taxonomy" id="291602"/>
    <lineage>
        <taxon>Bacteria</taxon>
        <taxon>Bacillati</taxon>
        <taxon>Actinomycetota</taxon>
        <taxon>Actinomycetes</taxon>
        <taxon>Propionibacteriales</taxon>
        <taxon>Kribbellaceae</taxon>
        <taxon>Kribbella</taxon>
    </lineage>
</organism>
<evidence type="ECO:0000256" key="1">
    <source>
        <dbReference type="ARBA" id="ARBA00011073"/>
    </source>
</evidence>
<evidence type="ECO:0000313" key="9">
    <source>
        <dbReference type="Proteomes" id="UP001500363"/>
    </source>
</evidence>
<dbReference type="PRINTS" id="PR00723">
    <property type="entry name" value="SUBTILISIN"/>
</dbReference>
<evidence type="ECO:0000256" key="4">
    <source>
        <dbReference type="ARBA" id="ARBA00022825"/>
    </source>
</evidence>
<comment type="caution">
    <text evidence="8">The sequence shown here is derived from an EMBL/GenBank/DDBJ whole genome shotgun (WGS) entry which is preliminary data.</text>
</comment>
<feature type="active site" description="Charge relay system" evidence="5">
    <location>
        <position position="423"/>
    </location>
</feature>
<evidence type="ECO:0000256" key="6">
    <source>
        <dbReference type="RuleBase" id="RU003355"/>
    </source>
</evidence>
<dbReference type="InterPro" id="IPR023828">
    <property type="entry name" value="Peptidase_S8_Ser-AS"/>
</dbReference>
<feature type="active site" description="Charge relay system" evidence="5">
    <location>
        <position position="246"/>
    </location>
</feature>
<sequence>MTAATGVLAGALAIGWVEGPGAQASQQPEALRTATSQPTKKQVVTLVTGDRVVVNGEHVSIDPGPGRDKVVFKLRRSHGRLSVLPLDVSSAVTSGKLDRRLFDVSGLLEMGYDDQRSTTIPLIVATRGRSSTLPGATKRKDLPAIGATAVTVDKSTTGQFLRQVTGQTRDAAGIDHVWLDAKRKVLLDKSVPQIGAPKAWKAGFTGKGVKVAILDTGIDPNHPDFKGRIGATKNFTTDPVGDQFGHGTHVASTVAGSGAASGGKYKGVAPDATLLDGKVCDGGGSCSDSAMLAGLQWAAVEQKAKVVNFSIGGPDTPEVDPIEAAINKLTARTGTLFVVAAGNEGPGDGTVASPGSADAALTVGAVDKSDQLAEFSSRGPRVGDGAIKPDVTGPGVDIVAARAKDADIGDPVGTQYMMLSGTSMATPHVAGTAALLAQQHPTWTANELKPMVMGSAKVIAGQTVYQQGAGRVDAGQAIVQLLTATPGSVSFGTALWPHADDKPVAKQVAFRNLGKAAATLQLKVSATGPDGKPAPATAFKLAAQSVTVPVGGTASVTVTSDTRHQGADGQYAGRLVATAPGTSLGIPLAVEKEIESYDVTVKHLGPDGKGTDVNYTTLLGITDDRFVEVRTDAQGTAKLRLPKGEYFVDGNLMDAKERVYQLVWPKLVVDRATTVAVDARKAGPVRMTLPRSDARLARVEIGYERLINEWVQSNSTYAAALGQVFVGSMGASVSADEMTSFVASRWGVPGKNGDFRNTPYTYDLLQGRTGSYFTGYQRTVRDHELAKLSTLYTADHAGQQVFDERFGSLPGMHMSASGWPFAYSLPSRVTHLVEAKGVTWAAQVNTFVEDGEYYTYPLSYSFTGKTFRPGASYGERWGAAAATMDVAGGGVYREGNLMDLFLFPNGDADGHDGMSDEVVASSTKLFRDGKLVDQSPVPGQLFLEELPAGKASYRMEIVQNRPMLQLANRMEGVWTFSSQDTGGTKVLLPLKAVRFTPRVDERNAVKRLPISVLDLAVTSAAGATASPAKSVVVQVSGDAGKTWQRARVLPAGNGKYKAVFTTPAGATVSLKSVVVDRDGSTATQTVLNAYRLR</sequence>
<proteinExistence type="inferred from homology"/>
<dbReference type="SUPFAM" id="SSF52743">
    <property type="entry name" value="Subtilisin-like"/>
    <property type="match status" value="1"/>
</dbReference>
<keyword evidence="3 5" id="KW-0378">Hydrolase</keyword>
<dbReference type="InterPro" id="IPR022398">
    <property type="entry name" value="Peptidase_S8_His-AS"/>
</dbReference>
<gene>
    <name evidence="8" type="ORF">GCM10009741_34800</name>
</gene>
<dbReference type="RefSeq" id="WP_344175190.1">
    <property type="nucleotide sequence ID" value="NZ_BAAANC010000002.1"/>
</dbReference>
<evidence type="ECO:0000256" key="2">
    <source>
        <dbReference type="ARBA" id="ARBA00022670"/>
    </source>
</evidence>
<dbReference type="PANTHER" id="PTHR43806">
    <property type="entry name" value="PEPTIDASE S8"/>
    <property type="match status" value="1"/>
</dbReference>
<comment type="similarity">
    <text evidence="1 5 6">Belongs to the peptidase S8 family.</text>
</comment>
<evidence type="ECO:0000313" key="8">
    <source>
        <dbReference type="EMBL" id="GAA1529927.1"/>
    </source>
</evidence>
<dbReference type="PROSITE" id="PS00136">
    <property type="entry name" value="SUBTILASE_ASP"/>
    <property type="match status" value="1"/>
</dbReference>
<feature type="active site" description="Charge relay system" evidence="5">
    <location>
        <position position="215"/>
    </location>
</feature>
<feature type="domain" description="Peptidase S8/S53" evidence="7">
    <location>
        <begin position="206"/>
        <end position="466"/>
    </location>
</feature>
<dbReference type="InterPro" id="IPR015500">
    <property type="entry name" value="Peptidase_S8_subtilisin-rel"/>
</dbReference>
<keyword evidence="9" id="KW-1185">Reference proteome</keyword>
<protein>
    <submittedName>
        <fullName evidence="8">S8 family serine peptidase</fullName>
    </submittedName>
</protein>
<keyword evidence="4 5" id="KW-0720">Serine protease</keyword>
<dbReference type="PROSITE" id="PS00137">
    <property type="entry name" value="SUBTILASE_HIS"/>
    <property type="match status" value="1"/>
</dbReference>
<dbReference type="PROSITE" id="PS00138">
    <property type="entry name" value="SUBTILASE_SER"/>
    <property type="match status" value="1"/>
</dbReference>
<evidence type="ECO:0000256" key="5">
    <source>
        <dbReference type="PROSITE-ProRule" id="PRU01240"/>
    </source>
</evidence>
<name>A0ABN2AXY7_9ACTN</name>
<dbReference type="Pfam" id="PF00082">
    <property type="entry name" value="Peptidase_S8"/>
    <property type="match status" value="1"/>
</dbReference>
<keyword evidence="2 5" id="KW-0645">Protease</keyword>
<evidence type="ECO:0000256" key="3">
    <source>
        <dbReference type="ARBA" id="ARBA00022801"/>
    </source>
</evidence>
<dbReference type="InterPro" id="IPR000209">
    <property type="entry name" value="Peptidase_S8/S53_dom"/>
</dbReference>
<reference evidence="8 9" key="1">
    <citation type="journal article" date="2019" name="Int. J. Syst. Evol. Microbiol.">
        <title>The Global Catalogue of Microorganisms (GCM) 10K type strain sequencing project: providing services to taxonomists for standard genome sequencing and annotation.</title>
        <authorList>
            <consortium name="The Broad Institute Genomics Platform"/>
            <consortium name="The Broad Institute Genome Sequencing Center for Infectious Disease"/>
            <person name="Wu L."/>
            <person name="Ma J."/>
        </authorList>
    </citation>
    <scope>NUCLEOTIDE SEQUENCE [LARGE SCALE GENOMIC DNA]</scope>
    <source>
        <strain evidence="8 9">JCM 14303</strain>
    </source>
</reference>
<dbReference type="PANTHER" id="PTHR43806:SF65">
    <property type="entry name" value="SERINE PROTEASE APRX"/>
    <property type="match status" value="1"/>
</dbReference>
<dbReference type="InterPro" id="IPR050131">
    <property type="entry name" value="Peptidase_S8_subtilisin-like"/>
</dbReference>
<evidence type="ECO:0000259" key="7">
    <source>
        <dbReference type="Pfam" id="PF00082"/>
    </source>
</evidence>
<dbReference type="CDD" id="cd07487">
    <property type="entry name" value="Peptidases_S8_1"/>
    <property type="match status" value="1"/>
</dbReference>
<dbReference type="Gene3D" id="3.40.50.200">
    <property type="entry name" value="Peptidase S8/S53 domain"/>
    <property type="match status" value="1"/>
</dbReference>
<dbReference type="PROSITE" id="PS51892">
    <property type="entry name" value="SUBTILASE"/>
    <property type="match status" value="1"/>
</dbReference>
<dbReference type="InterPro" id="IPR023827">
    <property type="entry name" value="Peptidase_S8_Asp-AS"/>
</dbReference>
<dbReference type="InterPro" id="IPR036852">
    <property type="entry name" value="Peptidase_S8/S53_dom_sf"/>
</dbReference>
<dbReference type="EMBL" id="BAAANC010000002">
    <property type="protein sequence ID" value="GAA1529927.1"/>
    <property type="molecule type" value="Genomic_DNA"/>
</dbReference>
<accession>A0ABN2AXY7</accession>
<dbReference type="Proteomes" id="UP001500363">
    <property type="component" value="Unassembled WGS sequence"/>
</dbReference>